<organism evidence="2 3">
    <name type="scientific">bacterium (Candidatus Gribaldobacteria) CG23_combo_of_CG06-09_8_20_14_all_37_87_8</name>
    <dbReference type="NCBI Taxonomy" id="2014278"/>
    <lineage>
        <taxon>Bacteria</taxon>
        <taxon>Candidatus Gribaldobacteria</taxon>
    </lineage>
</organism>
<evidence type="ECO:0000313" key="3">
    <source>
        <dbReference type="Proteomes" id="UP000230447"/>
    </source>
</evidence>
<dbReference type="EMBL" id="PCSB01000022">
    <property type="protein sequence ID" value="PIP31885.1"/>
    <property type="molecule type" value="Genomic_DNA"/>
</dbReference>
<reference evidence="2 3" key="1">
    <citation type="submission" date="2017-09" db="EMBL/GenBank/DDBJ databases">
        <title>Depth-based differentiation of microbial function through sediment-hosted aquifers and enrichment of novel symbionts in the deep terrestrial subsurface.</title>
        <authorList>
            <person name="Probst A.J."/>
            <person name="Ladd B."/>
            <person name="Jarett J.K."/>
            <person name="Geller-Mcgrath D.E."/>
            <person name="Sieber C.M."/>
            <person name="Emerson J.B."/>
            <person name="Anantharaman K."/>
            <person name="Thomas B.C."/>
            <person name="Malmstrom R."/>
            <person name="Stieglmeier M."/>
            <person name="Klingl A."/>
            <person name="Woyke T."/>
            <person name="Ryan C.M."/>
            <person name="Banfield J.F."/>
        </authorList>
    </citation>
    <scope>NUCLEOTIDE SEQUENCE [LARGE SCALE GENOMIC DNA]</scope>
    <source>
        <strain evidence="2">CG23_combo_of_CG06-09_8_20_14_all_37_87_8</strain>
    </source>
</reference>
<dbReference type="Proteomes" id="UP000230447">
    <property type="component" value="Unassembled WGS sequence"/>
</dbReference>
<feature type="transmembrane region" description="Helical" evidence="1">
    <location>
        <begin position="12"/>
        <end position="38"/>
    </location>
</feature>
<comment type="caution">
    <text evidence="2">The sequence shown here is derived from an EMBL/GenBank/DDBJ whole genome shotgun (WGS) entry which is preliminary data.</text>
</comment>
<feature type="transmembrane region" description="Helical" evidence="1">
    <location>
        <begin position="68"/>
        <end position="90"/>
    </location>
</feature>
<name>A0A2G9ZFD2_9BACT</name>
<evidence type="ECO:0000256" key="1">
    <source>
        <dbReference type="SAM" id="Phobius"/>
    </source>
</evidence>
<keyword evidence="1" id="KW-1133">Transmembrane helix</keyword>
<sequence>MAKKKEEQEEKLGGGWWLFWFIFLIIITIGGFVLFGIIKGRTQFVLALFSLGLGGLFVFFWRAGFKGWLVFSVIVAVLWITTTIASNVWWLTGFYLTGWLNAYLFIVLVVPLYLAPRALCWSFIEEARSVIFLKGAKYDFHATNYEGFYQDKEGYIRRITPSYPAPSQKITISQRLWGGIRWFGIVPIHERAVYHQKWNSFRENEPGKVKKYDEELDSVFLPLDYYVFQYERQQNEAIEDLNGVPVVGVVLVIPVRVFHPRLAIFSTTRWLEAMSAVVWPILENLISNFRYDADLSNMIVGKGIKTAIRKSKKSTPAVLGGITVKEKADLREIFWNLFKEAVENNNTFIDKAEMPEESEERFSVFGVMPYKDGIRIYKIDPAEEYRQARALEYLEEQKGVAAVKKAEKQKEVILITAKAQADAAKINGQGVSDNLEAITIDFVMKALRKKHKKLSDEEFEEAFERGDLEKEYEYLLKMARQLQSIKEGQFFEVEHPEGSIEGALLSILKKEKKVP</sequence>
<dbReference type="AlphaFoldDB" id="A0A2G9ZFD2"/>
<keyword evidence="1" id="KW-0812">Transmembrane</keyword>
<protein>
    <recommendedName>
        <fullName evidence="4">Band 7 domain-containing protein</fullName>
    </recommendedName>
</protein>
<keyword evidence="1" id="KW-0472">Membrane</keyword>
<proteinExistence type="predicted"/>
<accession>A0A2G9ZFD2</accession>
<feature type="transmembrane region" description="Helical" evidence="1">
    <location>
        <begin position="44"/>
        <end position="61"/>
    </location>
</feature>
<gene>
    <name evidence="2" type="ORF">COX24_01140</name>
</gene>
<feature type="transmembrane region" description="Helical" evidence="1">
    <location>
        <begin position="102"/>
        <end position="124"/>
    </location>
</feature>
<evidence type="ECO:0008006" key="4">
    <source>
        <dbReference type="Google" id="ProtNLM"/>
    </source>
</evidence>
<evidence type="ECO:0000313" key="2">
    <source>
        <dbReference type="EMBL" id="PIP31885.1"/>
    </source>
</evidence>